<dbReference type="RefSeq" id="WP_157478299.1">
    <property type="nucleotide sequence ID" value="NZ_CP046566.1"/>
</dbReference>
<feature type="transmembrane region" description="Helical" evidence="6">
    <location>
        <begin position="339"/>
        <end position="356"/>
    </location>
</feature>
<protein>
    <submittedName>
        <fullName evidence="7">Oligosaccharide flippase family protein</fullName>
    </submittedName>
</protein>
<feature type="transmembrane region" description="Helical" evidence="6">
    <location>
        <begin position="124"/>
        <end position="143"/>
    </location>
</feature>
<keyword evidence="4 6" id="KW-1133">Transmembrane helix</keyword>
<feature type="transmembrane region" description="Helical" evidence="6">
    <location>
        <begin position="426"/>
        <end position="447"/>
    </location>
</feature>
<evidence type="ECO:0000256" key="3">
    <source>
        <dbReference type="ARBA" id="ARBA00022692"/>
    </source>
</evidence>
<evidence type="ECO:0000256" key="4">
    <source>
        <dbReference type="ARBA" id="ARBA00022989"/>
    </source>
</evidence>
<evidence type="ECO:0000313" key="8">
    <source>
        <dbReference type="Proteomes" id="UP000426027"/>
    </source>
</evidence>
<feature type="transmembrane region" description="Helical" evidence="6">
    <location>
        <begin position="20"/>
        <end position="39"/>
    </location>
</feature>
<feature type="transmembrane region" description="Helical" evidence="6">
    <location>
        <begin position="368"/>
        <end position="389"/>
    </location>
</feature>
<dbReference type="GO" id="GO:0005886">
    <property type="term" value="C:plasma membrane"/>
    <property type="evidence" value="ECO:0007669"/>
    <property type="project" value="UniProtKB-SubCell"/>
</dbReference>
<dbReference type="KEGG" id="fls:GLV81_07730"/>
<feature type="transmembrane region" description="Helical" evidence="6">
    <location>
        <begin position="84"/>
        <end position="112"/>
    </location>
</feature>
<evidence type="ECO:0000313" key="7">
    <source>
        <dbReference type="EMBL" id="QGW28002.1"/>
    </source>
</evidence>
<feature type="transmembrane region" description="Helical" evidence="6">
    <location>
        <begin position="155"/>
        <end position="177"/>
    </location>
</feature>
<proteinExistence type="predicted"/>
<name>A0A6I6GM39_9BACT</name>
<gene>
    <name evidence="7" type="ORF">GLV81_07730</name>
</gene>
<dbReference type="AlphaFoldDB" id="A0A6I6GM39"/>
<feature type="transmembrane region" description="Helical" evidence="6">
    <location>
        <begin position="183"/>
        <end position="201"/>
    </location>
</feature>
<dbReference type="PANTHER" id="PTHR30250">
    <property type="entry name" value="PST FAMILY PREDICTED COLANIC ACID TRANSPORTER"/>
    <property type="match status" value="1"/>
</dbReference>
<feature type="transmembrane region" description="Helical" evidence="6">
    <location>
        <begin position="395"/>
        <end position="414"/>
    </location>
</feature>
<sequence>MASNTHTASSTLKAGLYSALIKASTLVFGIASTVILTRVLTESSLGTWAQFLLISSIIEIIRQSMVRNALIRFYHVAKADEKDAVYSAAMWLNVFITSLSSVALVLLALFNIEAPLHAAGLNEMLLWFIPGNILIGVSTYFEWRMAVYPNFKPVFHALFIRQVVALSIVVLLAFGWLDMSGSALVWAYNAGIFASAIFILWKHNSVFRFRWHWDAAWVSKFVHYSKYVVGTNAASSVFRTTDHFMTSMLISSAMVAPLSICARLTNIIDIPSQVLADVLFPKSAALHAGGGNNEVGALYERAVGIGLAIVIPAALCVIAVPGIFLYLIGGEKYTSFTQLLQLCVCVSFFMPFLRQFGTLLDSTGKPHINMIMMMVLMTVSVIACYFFISSVGLKGAAYGVLTAHAFVFIINQLIMRRLFDVSIPRIFMQMIYAYQYLLGIAKTKLAWAK</sequence>
<evidence type="ECO:0000256" key="1">
    <source>
        <dbReference type="ARBA" id="ARBA00004651"/>
    </source>
</evidence>
<evidence type="ECO:0000256" key="6">
    <source>
        <dbReference type="SAM" id="Phobius"/>
    </source>
</evidence>
<evidence type="ECO:0000256" key="2">
    <source>
        <dbReference type="ARBA" id="ARBA00022475"/>
    </source>
</evidence>
<keyword evidence="2" id="KW-1003">Cell membrane</keyword>
<organism evidence="7 8">
    <name type="scientific">Phnomibacter ginsenosidimutans</name>
    <dbReference type="NCBI Taxonomy" id="2676868"/>
    <lineage>
        <taxon>Bacteria</taxon>
        <taxon>Pseudomonadati</taxon>
        <taxon>Bacteroidota</taxon>
        <taxon>Chitinophagia</taxon>
        <taxon>Chitinophagales</taxon>
        <taxon>Chitinophagaceae</taxon>
        <taxon>Phnomibacter</taxon>
    </lineage>
</organism>
<comment type="subcellular location">
    <subcellularLocation>
        <location evidence="1">Cell membrane</location>
        <topology evidence="1">Multi-pass membrane protein</topology>
    </subcellularLocation>
</comment>
<keyword evidence="5 6" id="KW-0472">Membrane</keyword>
<dbReference type="EMBL" id="CP046566">
    <property type="protein sequence ID" value="QGW28002.1"/>
    <property type="molecule type" value="Genomic_DNA"/>
</dbReference>
<evidence type="ECO:0000256" key="5">
    <source>
        <dbReference type="ARBA" id="ARBA00023136"/>
    </source>
</evidence>
<keyword evidence="8" id="KW-1185">Reference proteome</keyword>
<reference evidence="7 8" key="1">
    <citation type="submission" date="2019-11" db="EMBL/GenBank/DDBJ databases">
        <authorList>
            <person name="Im W.T."/>
        </authorList>
    </citation>
    <scope>NUCLEOTIDE SEQUENCE [LARGE SCALE GENOMIC DNA]</scope>
    <source>
        <strain evidence="7 8">SB-02</strain>
    </source>
</reference>
<dbReference type="InterPro" id="IPR050833">
    <property type="entry name" value="Poly_Biosynth_Transport"/>
</dbReference>
<dbReference type="Proteomes" id="UP000426027">
    <property type="component" value="Chromosome"/>
</dbReference>
<feature type="transmembrane region" description="Helical" evidence="6">
    <location>
        <begin position="45"/>
        <end position="63"/>
    </location>
</feature>
<keyword evidence="3 6" id="KW-0812">Transmembrane</keyword>
<feature type="transmembrane region" description="Helical" evidence="6">
    <location>
        <begin position="302"/>
        <end position="327"/>
    </location>
</feature>
<dbReference type="PANTHER" id="PTHR30250:SF11">
    <property type="entry name" value="O-ANTIGEN TRANSPORTER-RELATED"/>
    <property type="match status" value="1"/>
</dbReference>
<dbReference type="Pfam" id="PF13440">
    <property type="entry name" value="Polysacc_synt_3"/>
    <property type="match status" value="1"/>
</dbReference>
<accession>A0A6I6GM39</accession>